<dbReference type="PROSITE" id="PS50181">
    <property type="entry name" value="FBOX"/>
    <property type="match status" value="1"/>
</dbReference>
<reference evidence="2 3" key="1">
    <citation type="submission" date="2020-04" db="EMBL/GenBank/DDBJ databases">
        <title>Chromosome-level genome assembly of a cyprinid fish Onychostoma macrolepis by integration of Nanopore Sequencing, Bionano and Hi-C technology.</title>
        <authorList>
            <person name="Wang D."/>
        </authorList>
    </citation>
    <scope>NUCLEOTIDE SEQUENCE [LARGE SCALE GENOMIC DNA]</scope>
    <source>
        <strain evidence="2">SWU-2019</strain>
        <tissue evidence="2">Muscle</tissue>
    </source>
</reference>
<keyword evidence="3" id="KW-1185">Reference proteome</keyword>
<comment type="caution">
    <text evidence="2">The sequence shown here is derived from an EMBL/GenBank/DDBJ whole genome shotgun (WGS) entry which is preliminary data.</text>
</comment>
<dbReference type="Pfam" id="PF18866">
    <property type="entry name" value="CxC7"/>
    <property type="match status" value="1"/>
</dbReference>
<dbReference type="InterPro" id="IPR001810">
    <property type="entry name" value="F-box_dom"/>
</dbReference>
<dbReference type="Proteomes" id="UP000579812">
    <property type="component" value="Unassembled WGS sequence"/>
</dbReference>
<name>A0A7J6BQI9_9TELE</name>
<sequence>MFMFDFLKLPNDILQSILVFVVLEDSCSAILRLALTCQKFNNIVSQEHFQQEAHFSWLDSVVNWKRYSKRHYQMYRMPYTISRCSRLQLYKDCGAGYQGNGQRGVLFGFYSSDDHPGYCSWDCFMDDGGLGTDKE</sequence>
<gene>
    <name evidence="2" type="ORF">G5714_021296</name>
</gene>
<dbReference type="AlphaFoldDB" id="A0A7J6BQI9"/>
<evidence type="ECO:0000313" key="2">
    <source>
        <dbReference type="EMBL" id="KAF4097288.1"/>
    </source>
</evidence>
<accession>A0A7J6BQI9</accession>
<evidence type="ECO:0000313" key="3">
    <source>
        <dbReference type="Proteomes" id="UP000579812"/>
    </source>
</evidence>
<dbReference type="InterPro" id="IPR036047">
    <property type="entry name" value="F-box-like_dom_sf"/>
</dbReference>
<dbReference type="SUPFAM" id="SSF81383">
    <property type="entry name" value="F-box domain"/>
    <property type="match status" value="1"/>
</dbReference>
<organism evidence="2 3">
    <name type="scientific">Onychostoma macrolepis</name>
    <dbReference type="NCBI Taxonomy" id="369639"/>
    <lineage>
        <taxon>Eukaryota</taxon>
        <taxon>Metazoa</taxon>
        <taxon>Chordata</taxon>
        <taxon>Craniata</taxon>
        <taxon>Vertebrata</taxon>
        <taxon>Euteleostomi</taxon>
        <taxon>Actinopterygii</taxon>
        <taxon>Neopterygii</taxon>
        <taxon>Teleostei</taxon>
        <taxon>Ostariophysi</taxon>
        <taxon>Cypriniformes</taxon>
        <taxon>Cyprinidae</taxon>
        <taxon>Acrossocheilinae</taxon>
        <taxon>Onychostoma</taxon>
    </lineage>
</organism>
<dbReference type="Pfam" id="PF00646">
    <property type="entry name" value="F-box"/>
    <property type="match status" value="1"/>
</dbReference>
<dbReference type="EMBL" id="JAAMOB010000022">
    <property type="protein sequence ID" value="KAF4097288.1"/>
    <property type="molecule type" value="Genomic_DNA"/>
</dbReference>
<evidence type="ECO:0000259" key="1">
    <source>
        <dbReference type="PROSITE" id="PS50181"/>
    </source>
</evidence>
<protein>
    <recommendedName>
        <fullName evidence="1">F-box domain-containing protein</fullName>
    </recommendedName>
</protein>
<proteinExistence type="predicted"/>
<feature type="domain" description="F-box" evidence="1">
    <location>
        <begin position="3"/>
        <end position="52"/>
    </location>
</feature>
<dbReference type="CDD" id="cd09917">
    <property type="entry name" value="F-box_SF"/>
    <property type="match status" value="1"/>
</dbReference>
<dbReference type="InterPro" id="IPR041300">
    <property type="entry name" value="CxC7"/>
</dbReference>